<evidence type="ECO:0000259" key="8">
    <source>
        <dbReference type="PROSITE" id="PS50156"/>
    </source>
</evidence>
<protein>
    <recommendedName>
        <fullName evidence="8">SSD domain-containing protein</fullName>
    </recommendedName>
</protein>
<evidence type="ECO:0000313" key="9">
    <source>
        <dbReference type="EMBL" id="CAD7283845.1"/>
    </source>
</evidence>
<sequence length="357" mass="41343">MDDTFVMLSAWRRTDATSPTRDRLAHAYADAAVSITITSMTDMLSFFVGAFTTFPCVRIFCLYTGASVFTVYFFHITFFGACMAYAGNAEENNRHGVLCIPVTPRSEAGNRSIVYRLFCAGGISRVDPKNKKDNADHCIMKFFGNQWSRLLNIPAIKVLVIMVFLAYLAMALFGLQKLQEGLERKRLSRDDSYSVQFYNMEEEYFRQFPYKVQVVINGDLDYSDKLVQEGLDKLLDELEEDEMIAESFYTESWLRQWLSFVKLNSEYLEIDVSNKQSFIDSLREYFLVGEENEDALDIRFDANYTKITASRFFVQVANVTSLNDDRRIMEFARRIADKSTFNVTVFHPYFIFFDQVC</sequence>
<reference evidence="9" key="1">
    <citation type="submission" date="2020-11" db="EMBL/GenBank/DDBJ databases">
        <authorList>
            <person name="Tran Van P."/>
        </authorList>
    </citation>
    <scope>NUCLEOTIDE SEQUENCE</scope>
</reference>
<feature type="domain" description="SSD" evidence="8">
    <location>
        <begin position="1"/>
        <end position="85"/>
    </location>
</feature>
<evidence type="ECO:0000256" key="3">
    <source>
        <dbReference type="ARBA" id="ARBA00022692"/>
    </source>
</evidence>
<feature type="non-terminal residue" evidence="9">
    <location>
        <position position="1"/>
    </location>
</feature>
<dbReference type="SUPFAM" id="SSF82866">
    <property type="entry name" value="Multidrug efflux transporter AcrB transmembrane domain"/>
    <property type="match status" value="1"/>
</dbReference>
<name>A0A7R9GIN1_9CRUS</name>
<keyword evidence="6" id="KW-0325">Glycoprotein</keyword>
<dbReference type="PANTHER" id="PTHR10796">
    <property type="entry name" value="PATCHED-RELATED"/>
    <property type="match status" value="1"/>
</dbReference>
<dbReference type="PROSITE" id="PS50156">
    <property type="entry name" value="SSD"/>
    <property type="match status" value="1"/>
</dbReference>
<organism evidence="9">
    <name type="scientific">Notodromas monacha</name>
    <dbReference type="NCBI Taxonomy" id="399045"/>
    <lineage>
        <taxon>Eukaryota</taxon>
        <taxon>Metazoa</taxon>
        <taxon>Ecdysozoa</taxon>
        <taxon>Arthropoda</taxon>
        <taxon>Crustacea</taxon>
        <taxon>Oligostraca</taxon>
        <taxon>Ostracoda</taxon>
        <taxon>Podocopa</taxon>
        <taxon>Podocopida</taxon>
        <taxon>Cypridocopina</taxon>
        <taxon>Cypridoidea</taxon>
        <taxon>Cyprididae</taxon>
        <taxon>Notodromas</taxon>
    </lineage>
</organism>
<keyword evidence="10" id="KW-1185">Reference proteome</keyword>
<evidence type="ECO:0000313" key="10">
    <source>
        <dbReference type="Proteomes" id="UP000678499"/>
    </source>
</evidence>
<gene>
    <name evidence="9" type="ORF">NMOB1V02_LOCUS11455</name>
</gene>
<dbReference type="AlphaFoldDB" id="A0A7R9GIN1"/>
<dbReference type="InterPro" id="IPR003392">
    <property type="entry name" value="PTHD_SSD"/>
</dbReference>
<feature type="transmembrane region" description="Helical" evidence="7">
    <location>
        <begin position="27"/>
        <end position="48"/>
    </location>
</feature>
<comment type="subcellular location">
    <subcellularLocation>
        <location evidence="1">Membrane</location>
        <topology evidence="1">Multi-pass membrane protein</topology>
    </subcellularLocation>
</comment>
<dbReference type="Proteomes" id="UP000678499">
    <property type="component" value="Unassembled WGS sequence"/>
</dbReference>
<feature type="transmembrane region" description="Helical" evidence="7">
    <location>
        <begin position="155"/>
        <end position="175"/>
    </location>
</feature>
<dbReference type="EMBL" id="OA888301">
    <property type="protein sequence ID" value="CAD7283845.1"/>
    <property type="molecule type" value="Genomic_DNA"/>
</dbReference>
<feature type="transmembrane region" description="Helical" evidence="7">
    <location>
        <begin position="60"/>
        <end position="86"/>
    </location>
</feature>
<evidence type="ECO:0000256" key="7">
    <source>
        <dbReference type="SAM" id="Phobius"/>
    </source>
</evidence>
<dbReference type="GO" id="GO:0016020">
    <property type="term" value="C:membrane"/>
    <property type="evidence" value="ECO:0007669"/>
    <property type="project" value="UniProtKB-SubCell"/>
</dbReference>
<evidence type="ECO:0000256" key="1">
    <source>
        <dbReference type="ARBA" id="ARBA00004141"/>
    </source>
</evidence>
<accession>A0A7R9GIN1</accession>
<dbReference type="InterPro" id="IPR000731">
    <property type="entry name" value="SSD"/>
</dbReference>
<keyword evidence="3 7" id="KW-0812">Transmembrane</keyword>
<comment type="similarity">
    <text evidence="2">Belongs to the patched family.</text>
</comment>
<evidence type="ECO:0000256" key="2">
    <source>
        <dbReference type="ARBA" id="ARBA00005585"/>
    </source>
</evidence>
<dbReference type="Gene3D" id="1.20.1640.10">
    <property type="entry name" value="Multidrug efflux transporter AcrB transmembrane domain"/>
    <property type="match status" value="1"/>
</dbReference>
<dbReference type="InterPro" id="IPR051697">
    <property type="entry name" value="Patched_domain-protein"/>
</dbReference>
<evidence type="ECO:0000256" key="4">
    <source>
        <dbReference type="ARBA" id="ARBA00022989"/>
    </source>
</evidence>
<proteinExistence type="inferred from homology"/>
<evidence type="ECO:0000256" key="5">
    <source>
        <dbReference type="ARBA" id="ARBA00023136"/>
    </source>
</evidence>
<dbReference type="Pfam" id="PF02460">
    <property type="entry name" value="Patched"/>
    <property type="match status" value="1"/>
</dbReference>
<keyword evidence="4 7" id="KW-1133">Transmembrane helix</keyword>
<evidence type="ECO:0000256" key="6">
    <source>
        <dbReference type="ARBA" id="ARBA00023180"/>
    </source>
</evidence>
<dbReference type="OrthoDB" id="6505774at2759"/>
<keyword evidence="5 7" id="KW-0472">Membrane</keyword>
<dbReference type="PANTHER" id="PTHR10796:SF92">
    <property type="entry name" value="PATCHED-RELATED, ISOFORM A"/>
    <property type="match status" value="1"/>
</dbReference>
<dbReference type="EMBL" id="CAJPEX010006264">
    <property type="protein sequence ID" value="CAG0923997.1"/>
    <property type="molecule type" value="Genomic_DNA"/>
</dbReference>